<evidence type="ECO:0000313" key="2">
    <source>
        <dbReference type="Proteomes" id="UP000812440"/>
    </source>
</evidence>
<dbReference type="Proteomes" id="UP000812440">
    <property type="component" value="Chromosome 2"/>
</dbReference>
<dbReference type="EMBL" id="JAACNH010000002">
    <property type="protein sequence ID" value="KAG8452935.1"/>
    <property type="molecule type" value="Genomic_DNA"/>
</dbReference>
<protein>
    <submittedName>
        <fullName evidence="1">Uncharacterized protein</fullName>
    </submittedName>
</protein>
<dbReference type="AlphaFoldDB" id="A0A8T2K602"/>
<evidence type="ECO:0000313" key="1">
    <source>
        <dbReference type="EMBL" id="KAG8452935.1"/>
    </source>
</evidence>
<organism evidence="1 2">
    <name type="scientific">Hymenochirus boettgeri</name>
    <name type="common">Congo dwarf clawed frog</name>
    <dbReference type="NCBI Taxonomy" id="247094"/>
    <lineage>
        <taxon>Eukaryota</taxon>
        <taxon>Metazoa</taxon>
        <taxon>Chordata</taxon>
        <taxon>Craniata</taxon>
        <taxon>Vertebrata</taxon>
        <taxon>Euteleostomi</taxon>
        <taxon>Amphibia</taxon>
        <taxon>Batrachia</taxon>
        <taxon>Anura</taxon>
        <taxon>Pipoidea</taxon>
        <taxon>Pipidae</taxon>
        <taxon>Pipinae</taxon>
        <taxon>Hymenochirus</taxon>
    </lineage>
</organism>
<gene>
    <name evidence="1" type="ORF">GDO86_004655</name>
</gene>
<comment type="caution">
    <text evidence="1">The sequence shown here is derived from an EMBL/GenBank/DDBJ whole genome shotgun (WGS) entry which is preliminary data.</text>
</comment>
<accession>A0A8T2K602</accession>
<name>A0A8T2K602_9PIPI</name>
<sequence>MFRHKNQELHKLHFRTSRHPIMLTKDCKAVSLCTGAVLIIGASGNNQMEWERENLIWAASTAWLDSAPWGGQLLTAEGKRCKSFFFFNLPLFDIKASTKQILLS</sequence>
<reference evidence="1" key="1">
    <citation type="thesis" date="2020" institute="ProQuest LLC" country="789 East Eisenhower Parkway, Ann Arbor, MI, USA">
        <title>Comparative Genomics and Chromosome Evolution.</title>
        <authorList>
            <person name="Mudd A.B."/>
        </authorList>
    </citation>
    <scope>NUCLEOTIDE SEQUENCE</scope>
    <source>
        <strain evidence="1">Female2</strain>
        <tissue evidence="1">Blood</tissue>
    </source>
</reference>
<proteinExistence type="predicted"/>
<keyword evidence="2" id="KW-1185">Reference proteome</keyword>